<dbReference type="KEGG" id="ccai:NAS2_1642"/>
<dbReference type="AlphaFoldDB" id="A0A4P2VHZ2"/>
<dbReference type="Gene3D" id="2.20.25.190">
    <property type="match status" value="1"/>
</dbReference>
<dbReference type="SUPFAM" id="SSF57783">
    <property type="entry name" value="Zinc beta-ribbon"/>
    <property type="match status" value="1"/>
</dbReference>
<name>A0A4P2VHZ2_9ARCH</name>
<sequence length="87" mass="10122">MVYGLGRRRRRVIRKPHRTLPRFFKCPRCGSDSVRIIKKEDENGINYTVVCGQCGLRMEAGGESVQHKEPIDVYNMFVDAFYRGDIK</sequence>
<dbReference type="EMBL" id="AP018732">
    <property type="protein sequence ID" value="BBE43013.1"/>
    <property type="molecule type" value="Genomic_DNA"/>
</dbReference>
<dbReference type="Pfam" id="PF05129">
    <property type="entry name" value="Zn_ribbon_Elf1"/>
    <property type="match status" value="1"/>
</dbReference>
<keyword evidence="1" id="KW-0862">Zinc</keyword>
<evidence type="ECO:0000256" key="1">
    <source>
        <dbReference type="ARBA" id="ARBA00022833"/>
    </source>
</evidence>
<protein>
    <recommendedName>
        <fullName evidence="4">Transcription elongation factor</fullName>
    </recommendedName>
</protein>
<evidence type="ECO:0008006" key="4">
    <source>
        <dbReference type="Google" id="ProtNLM"/>
    </source>
</evidence>
<accession>A0A4P2VHZ2</accession>
<reference evidence="2 3" key="1">
    <citation type="journal article" date="2019" name="ISME J.">
        <title>Isolation and characterization of a thermophilic sulfur- and iron-reducing thaumarchaeote from a terrestrial acidic hot spring.</title>
        <authorList>
            <person name="Kato S."/>
            <person name="Itoh T."/>
            <person name="Yuki M."/>
            <person name="Nagamori M."/>
            <person name="Ohnishi M."/>
            <person name="Uematsu K."/>
            <person name="Suzuki K."/>
            <person name="Takashina T."/>
            <person name="Ohkuma M."/>
        </authorList>
    </citation>
    <scope>NUCLEOTIDE SEQUENCE [LARGE SCALE GENOMIC DNA]</scope>
    <source>
        <strain evidence="2 3">NAS-02</strain>
    </source>
</reference>
<gene>
    <name evidence="2" type="ORF">NAS2_1642</name>
</gene>
<dbReference type="InterPro" id="IPR007808">
    <property type="entry name" value="Elf1"/>
</dbReference>
<keyword evidence="3" id="KW-1185">Reference proteome</keyword>
<dbReference type="InterPro" id="IPR038567">
    <property type="entry name" value="T_Elf1_sf"/>
</dbReference>
<organism evidence="2 3">
    <name type="scientific">Conexivisphaera calida</name>
    <dbReference type="NCBI Taxonomy" id="1874277"/>
    <lineage>
        <taxon>Archaea</taxon>
        <taxon>Nitrososphaerota</taxon>
        <taxon>Conexivisphaeria</taxon>
        <taxon>Conexivisphaerales</taxon>
        <taxon>Conexivisphaeraceae</taxon>
        <taxon>Conexivisphaera</taxon>
    </lineage>
</organism>
<dbReference type="Proteomes" id="UP000509448">
    <property type="component" value="Chromosome"/>
</dbReference>
<proteinExistence type="predicted"/>
<evidence type="ECO:0000313" key="2">
    <source>
        <dbReference type="EMBL" id="BBE43013.1"/>
    </source>
</evidence>
<evidence type="ECO:0000313" key="3">
    <source>
        <dbReference type="Proteomes" id="UP000509448"/>
    </source>
</evidence>